<feature type="domain" description="Outer membrane protein beta-barrel" evidence="7">
    <location>
        <begin position="19"/>
        <end position="275"/>
    </location>
</feature>
<evidence type="ECO:0000259" key="7">
    <source>
        <dbReference type="Pfam" id="PF13505"/>
    </source>
</evidence>
<sequence>MNISNSIVLTGLVLGTASAIAMGPANAADPSSATPSWSGVYVGANIGYGWDSGDPTLALKPAPERAPPGFPIEDIQGIIDALVESGSFPTSLSPSARGIVGGGQLGYNWQLPSNWVVGVEADLQASGIKGSETAVIIDPPFFDSTSTSVSKKVDWYGTVRARAGYLVNPQWLVYATGGLAYGKTRLGFHVDNLTQGCFPDATICGDDSASETRVGWTLGTGVETMLAPNWSVKAEYLYVDLGKQTFDAATITPVDFKVSAKYHEQTVRIGLNYHFN</sequence>
<evidence type="ECO:0000256" key="4">
    <source>
        <dbReference type="ARBA" id="ARBA00023237"/>
    </source>
</evidence>
<dbReference type="InterPro" id="IPR027385">
    <property type="entry name" value="Beta-barrel_OMP"/>
</dbReference>
<keyword evidence="2 6" id="KW-0732">Signal</keyword>
<dbReference type="EMBL" id="JACDTY010000021">
    <property type="protein sequence ID" value="MBA1144270.1"/>
    <property type="molecule type" value="Genomic_DNA"/>
</dbReference>
<comment type="similarity">
    <text evidence="5">Belongs to the Omp25/RopB family.</text>
</comment>
<comment type="caution">
    <text evidence="8">The sequence shown here is derived from an EMBL/GenBank/DDBJ whole genome shotgun (WGS) entry which is preliminary data.</text>
</comment>
<organism evidence="8 9">
    <name type="scientific">Mesorhizobium neociceri</name>
    <dbReference type="NCBI Taxonomy" id="1307853"/>
    <lineage>
        <taxon>Bacteria</taxon>
        <taxon>Pseudomonadati</taxon>
        <taxon>Pseudomonadota</taxon>
        <taxon>Alphaproteobacteria</taxon>
        <taxon>Hyphomicrobiales</taxon>
        <taxon>Phyllobacteriaceae</taxon>
        <taxon>Mesorhizobium</taxon>
    </lineage>
</organism>
<evidence type="ECO:0000256" key="2">
    <source>
        <dbReference type="ARBA" id="ARBA00022729"/>
    </source>
</evidence>
<accession>A0A838BFN3</accession>
<comment type="subcellular location">
    <subcellularLocation>
        <location evidence="1">Cell outer membrane</location>
    </subcellularLocation>
</comment>
<dbReference type="SUPFAM" id="SSF56925">
    <property type="entry name" value="OMPA-like"/>
    <property type="match status" value="1"/>
</dbReference>
<name>A0A838BFN3_9HYPH</name>
<dbReference type="InterPro" id="IPR011250">
    <property type="entry name" value="OMP/PagP_B-barrel"/>
</dbReference>
<reference evidence="8 9" key="1">
    <citation type="submission" date="2020-07" db="EMBL/GenBank/DDBJ databases">
        <title>Definition of the novel symbiovar canariense within Mesorhizobium novociceri, a new species of genus Mesorhizobium nodulating Cicer canariense in the Caldera de Taburiente National Park (La Palma, Canary Islands).</title>
        <authorList>
            <person name="Leon-Barrios M."/>
            <person name="Perez-Yepez J."/>
            <person name="Flores-Felix J.D."/>
            <person name="Ramirez-Baena M.H."/>
            <person name="Pulido-Suarez L."/>
            <person name="Igual J.M."/>
            <person name="Velazquez E."/>
            <person name="Peix A."/>
        </authorList>
    </citation>
    <scope>NUCLEOTIDE SEQUENCE [LARGE SCALE GENOMIC DNA]</scope>
    <source>
        <strain evidence="8 9">CCANP35</strain>
    </source>
</reference>
<dbReference type="InterPro" id="IPR051692">
    <property type="entry name" value="OMP-like"/>
</dbReference>
<gene>
    <name evidence="8" type="ORF">H0241_29110</name>
</gene>
<dbReference type="Gene3D" id="2.40.160.20">
    <property type="match status" value="1"/>
</dbReference>
<dbReference type="PANTHER" id="PTHR34001:SF3">
    <property type="entry name" value="BLL7405 PROTEIN"/>
    <property type="match status" value="1"/>
</dbReference>
<protein>
    <submittedName>
        <fullName evidence="8">Porin family protein</fullName>
    </submittedName>
</protein>
<dbReference type="PANTHER" id="PTHR34001">
    <property type="entry name" value="BLL7405 PROTEIN"/>
    <property type="match status" value="1"/>
</dbReference>
<feature type="chain" id="PRO_5032929071" evidence="6">
    <location>
        <begin position="28"/>
        <end position="276"/>
    </location>
</feature>
<dbReference type="Proteomes" id="UP000558284">
    <property type="component" value="Unassembled WGS sequence"/>
</dbReference>
<proteinExistence type="inferred from homology"/>
<keyword evidence="3" id="KW-0472">Membrane</keyword>
<evidence type="ECO:0000256" key="6">
    <source>
        <dbReference type="SAM" id="SignalP"/>
    </source>
</evidence>
<dbReference type="GO" id="GO:0009279">
    <property type="term" value="C:cell outer membrane"/>
    <property type="evidence" value="ECO:0007669"/>
    <property type="project" value="UniProtKB-SubCell"/>
</dbReference>
<evidence type="ECO:0000256" key="5">
    <source>
        <dbReference type="ARBA" id="ARBA00038306"/>
    </source>
</evidence>
<evidence type="ECO:0000313" key="9">
    <source>
        <dbReference type="Proteomes" id="UP000558284"/>
    </source>
</evidence>
<evidence type="ECO:0000256" key="1">
    <source>
        <dbReference type="ARBA" id="ARBA00004442"/>
    </source>
</evidence>
<evidence type="ECO:0000313" key="8">
    <source>
        <dbReference type="EMBL" id="MBA1144270.1"/>
    </source>
</evidence>
<dbReference type="RefSeq" id="WP_181061216.1">
    <property type="nucleotide sequence ID" value="NZ_JACDTY010000021.1"/>
</dbReference>
<keyword evidence="9" id="KW-1185">Reference proteome</keyword>
<dbReference type="AlphaFoldDB" id="A0A838BFN3"/>
<feature type="signal peptide" evidence="6">
    <location>
        <begin position="1"/>
        <end position="27"/>
    </location>
</feature>
<keyword evidence="4" id="KW-0998">Cell outer membrane</keyword>
<evidence type="ECO:0000256" key="3">
    <source>
        <dbReference type="ARBA" id="ARBA00023136"/>
    </source>
</evidence>
<dbReference type="Pfam" id="PF13505">
    <property type="entry name" value="OMP_b-brl"/>
    <property type="match status" value="1"/>
</dbReference>